<dbReference type="EMBL" id="QNUK01000079">
    <property type="protein sequence ID" value="KAF5903093.1"/>
    <property type="molecule type" value="Genomic_DNA"/>
</dbReference>
<evidence type="ECO:0000313" key="1">
    <source>
        <dbReference type="EMBL" id="KAF5903093.1"/>
    </source>
</evidence>
<comment type="caution">
    <text evidence="1">The sequence shown here is derived from an EMBL/GenBank/DDBJ whole genome shotgun (WGS) entry which is preliminary data.</text>
</comment>
<dbReference type="AlphaFoldDB" id="A0A8J4XCW2"/>
<name>A0A8J4XCW2_CLAMG</name>
<protein>
    <submittedName>
        <fullName evidence="1">MORC family CW-type zinc finger protein 3-like</fullName>
    </submittedName>
</protein>
<sequence length="91" mass="10713">TYLEKKQTFSGELEFDVMKDRYDIRISYDDVYNSTREMLKTQAKGDIPVPESEYSLRPQIKKTLLVTFIPALDLQQVNYDCEVIDEILTQK</sequence>
<feature type="non-terminal residue" evidence="1">
    <location>
        <position position="91"/>
    </location>
</feature>
<evidence type="ECO:0000313" key="2">
    <source>
        <dbReference type="Proteomes" id="UP000727407"/>
    </source>
</evidence>
<reference evidence="1" key="1">
    <citation type="submission" date="2020-07" db="EMBL/GenBank/DDBJ databases">
        <title>Clarias magur genome sequencing, assembly and annotation.</title>
        <authorList>
            <person name="Kushwaha B."/>
            <person name="Kumar R."/>
            <person name="Das P."/>
            <person name="Joshi C.G."/>
            <person name="Kumar D."/>
            <person name="Nagpure N.S."/>
            <person name="Pandey M."/>
            <person name="Agarwal S."/>
            <person name="Srivastava S."/>
            <person name="Singh M."/>
            <person name="Sahoo L."/>
            <person name="Jayasankar P."/>
            <person name="Meher P.K."/>
            <person name="Koringa P.G."/>
            <person name="Iquebal M.A."/>
            <person name="Das S.P."/>
            <person name="Bit A."/>
            <person name="Patnaik S."/>
            <person name="Patel N."/>
            <person name="Shah T.M."/>
            <person name="Hinsu A."/>
            <person name="Jena J.K."/>
        </authorList>
    </citation>
    <scope>NUCLEOTIDE SEQUENCE</scope>
    <source>
        <strain evidence="1">CIFAMagur01</strain>
        <tissue evidence="1">Testis</tissue>
    </source>
</reference>
<keyword evidence="2" id="KW-1185">Reference proteome</keyword>
<dbReference type="Proteomes" id="UP000727407">
    <property type="component" value="Unassembled WGS sequence"/>
</dbReference>
<organism evidence="1 2">
    <name type="scientific">Clarias magur</name>
    <name type="common">Asian catfish</name>
    <name type="synonym">Macropteronotus magur</name>
    <dbReference type="NCBI Taxonomy" id="1594786"/>
    <lineage>
        <taxon>Eukaryota</taxon>
        <taxon>Metazoa</taxon>
        <taxon>Chordata</taxon>
        <taxon>Craniata</taxon>
        <taxon>Vertebrata</taxon>
        <taxon>Euteleostomi</taxon>
        <taxon>Actinopterygii</taxon>
        <taxon>Neopterygii</taxon>
        <taxon>Teleostei</taxon>
        <taxon>Ostariophysi</taxon>
        <taxon>Siluriformes</taxon>
        <taxon>Clariidae</taxon>
        <taxon>Clarias</taxon>
    </lineage>
</organism>
<accession>A0A8J4XCW2</accession>
<gene>
    <name evidence="1" type="primary">morc3a</name>
    <name evidence="1" type="ORF">DAT39_007154</name>
</gene>
<feature type="non-terminal residue" evidence="1">
    <location>
        <position position="1"/>
    </location>
</feature>
<proteinExistence type="predicted"/>
<dbReference type="OrthoDB" id="8964800at2759"/>